<keyword evidence="2" id="KW-1185">Reference proteome</keyword>
<dbReference type="AlphaFoldDB" id="A0A9P5YFV4"/>
<evidence type="ECO:0000313" key="2">
    <source>
        <dbReference type="Proteomes" id="UP000807353"/>
    </source>
</evidence>
<feature type="non-terminal residue" evidence="1">
    <location>
        <position position="121"/>
    </location>
</feature>
<feature type="non-terminal residue" evidence="1">
    <location>
        <position position="1"/>
    </location>
</feature>
<proteinExistence type="predicted"/>
<evidence type="ECO:0000313" key="1">
    <source>
        <dbReference type="EMBL" id="KAF9467879.1"/>
    </source>
</evidence>
<gene>
    <name evidence="1" type="ORF">BDZ94DRAFT_1143399</name>
</gene>
<dbReference type="OrthoDB" id="3224400at2759"/>
<organism evidence="1 2">
    <name type="scientific">Collybia nuda</name>
    <dbReference type="NCBI Taxonomy" id="64659"/>
    <lineage>
        <taxon>Eukaryota</taxon>
        <taxon>Fungi</taxon>
        <taxon>Dikarya</taxon>
        <taxon>Basidiomycota</taxon>
        <taxon>Agaricomycotina</taxon>
        <taxon>Agaricomycetes</taxon>
        <taxon>Agaricomycetidae</taxon>
        <taxon>Agaricales</taxon>
        <taxon>Tricholomatineae</taxon>
        <taxon>Clitocybaceae</taxon>
        <taxon>Collybia</taxon>
    </lineage>
</organism>
<name>A0A9P5YFV4_9AGAR</name>
<protein>
    <submittedName>
        <fullName evidence="1">Uncharacterized protein</fullName>
    </submittedName>
</protein>
<reference evidence="1" key="1">
    <citation type="submission" date="2020-11" db="EMBL/GenBank/DDBJ databases">
        <authorList>
            <consortium name="DOE Joint Genome Institute"/>
            <person name="Ahrendt S."/>
            <person name="Riley R."/>
            <person name="Andreopoulos W."/>
            <person name="Labutti K."/>
            <person name="Pangilinan J."/>
            <person name="Ruiz-Duenas F.J."/>
            <person name="Barrasa J.M."/>
            <person name="Sanchez-Garcia M."/>
            <person name="Camarero S."/>
            <person name="Miyauchi S."/>
            <person name="Serrano A."/>
            <person name="Linde D."/>
            <person name="Babiker R."/>
            <person name="Drula E."/>
            <person name="Ayuso-Fernandez I."/>
            <person name="Pacheco R."/>
            <person name="Padilla G."/>
            <person name="Ferreira P."/>
            <person name="Barriuso J."/>
            <person name="Kellner H."/>
            <person name="Castanera R."/>
            <person name="Alfaro M."/>
            <person name="Ramirez L."/>
            <person name="Pisabarro A.G."/>
            <person name="Kuo A."/>
            <person name="Tritt A."/>
            <person name="Lipzen A."/>
            <person name="He G."/>
            <person name="Yan M."/>
            <person name="Ng V."/>
            <person name="Cullen D."/>
            <person name="Martin F."/>
            <person name="Rosso M.-N."/>
            <person name="Henrissat B."/>
            <person name="Hibbett D."/>
            <person name="Martinez A.T."/>
            <person name="Grigoriev I.V."/>
        </authorList>
    </citation>
    <scope>NUCLEOTIDE SEQUENCE</scope>
    <source>
        <strain evidence="1">CBS 247.69</strain>
    </source>
</reference>
<dbReference type="EMBL" id="MU150235">
    <property type="protein sequence ID" value="KAF9467879.1"/>
    <property type="molecule type" value="Genomic_DNA"/>
</dbReference>
<accession>A0A9P5YFV4</accession>
<comment type="caution">
    <text evidence="1">The sequence shown here is derived from an EMBL/GenBank/DDBJ whole genome shotgun (WGS) entry which is preliminary data.</text>
</comment>
<dbReference type="Proteomes" id="UP000807353">
    <property type="component" value="Unassembled WGS sequence"/>
</dbReference>
<sequence length="121" mass="13841">RPLSEIIGETFPPFDHQLNIVSPFNEETNRDLAFERELSAMLLDLIIETHAWASARPRHESTLAAHKIEQKIVSVIEAEKRQGMLPLYSHYLPFSVVEKTREKLNEFVTRMKTALAALTGL</sequence>